<feature type="binding site" evidence="5 6">
    <location>
        <position position="107"/>
    </location>
    <ligand>
        <name>FMN</name>
        <dbReference type="ChEBI" id="CHEBI:58210"/>
    </ligand>
</feature>
<protein>
    <recommendedName>
        <fullName evidence="5">Pyridoxine/pyridoxamine 5'-phosphate oxidase</fullName>
        <ecNumber evidence="5">1.4.3.5</ecNumber>
    </recommendedName>
    <alternativeName>
        <fullName evidence="5">PNP/PMP oxidase</fullName>
        <shortName evidence="5">PNPOx</shortName>
    </alternativeName>
    <alternativeName>
        <fullName evidence="5">Pyridoxal 5'-phosphate synthase</fullName>
    </alternativeName>
</protein>
<dbReference type="SUPFAM" id="SSF50475">
    <property type="entry name" value="FMN-binding split barrel"/>
    <property type="match status" value="1"/>
</dbReference>
<comment type="cofactor">
    <cofactor evidence="5 6">
        <name>FMN</name>
        <dbReference type="ChEBI" id="CHEBI:58210"/>
    </cofactor>
    <text evidence="5 6">Binds 1 FMN per subunit.</text>
</comment>
<organism evidence="9 10">
    <name type="scientific">Rhodococcus rhodnii</name>
    <dbReference type="NCBI Taxonomy" id="38312"/>
    <lineage>
        <taxon>Bacteria</taxon>
        <taxon>Bacillati</taxon>
        <taxon>Actinomycetota</taxon>
        <taxon>Actinomycetes</taxon>
        <taxon>Mycobacteriales</taxon>
        <taxon>Nocardiaceae</taxon>
        <taxon>Rhodococcus</taxon>
    </lineage>
</organism>
<sequence>MRVDYSEVAGQHPDEPDLDVAHLEAGWLPLLRIWLDGAVRAGVPEPNAMTLGTVDAAGDPRTRTVLCKGVDDTGVTFYTNYDSDKAHQLDAHPAASVTFAWVSLAHQITLRGPVERVPAEVTERYWATRPRGSQIGAWASWQSHPIASRGELDAQWLAVAQRFAGEQVPVPDFWGGYVVRPVVAEFWQGRGDRMHNRIRAELTDGTWVAQRLQP</sequence>
<dbReference type="Pfam" id="PF01243">
    <property type="entry name" value="PNPOx_N"/>
    <property type="match status" value="1"/>
</dbReference>
<dbReference type="RefSeq" id="WP_040772280.1">
    <property type="nucleotide sequence ID" value="NZ_QRCM01000001.1"/>
</dbReference>
<name>A0A6P2CHL6_9NOCA</name>
<accession>A0A6P2CHL6</accession>
<keyword evidence="4 5" id="KW-0560">Oxidoreductase</keyword>
<dbReference type="PIRSF" id="PIRSF000190">
    <property type="entry name" value="Pyd_amn-ph_oxd"/>
    <property type="match status" value="1"/>
</dbReference>
<dbReference type="AlphaFoldDB" id="A0A6P2CHL6"/>
<comment type="pathway">
    <text evidence="5">Cofactor metabolism; pyridoxal 5'-phosphate salvage; pyridoxal 5'-phosphate from pyridoxamine 5'-phosphate: step 1/1.</text>
</comment>
<feature type="binding site" evidence="5">
    <location>
        <position position="133"/>
    </location>
    <ligand>
        <name>substrate</name>
    </ligand>
</feature>
<dbReference type="Gene3D" id="2.30.110.10">
    <property type="entry name" value="Electron Transport, Fmn-binding Protein, Chain A"/>
    <property type="match status" value="1"/>
</dbReference>
<keyword evidence="3 5" id="KW-0288">FMN</keyword>
<feature type="binding site" evidence="5">
    <location>
        <begin position="193"/>
        <end position="195"/>
    </location>
    <ligand>
        <name>substrate</name>
    </ligand>
</feature>
<evidence type="ECO:0000259" key="7">
    <source>
        <dbReference type="Pfam" id="PF01243"/>
    </source>
</evidence>
<dbReference type="PANTHER" id="PTHR10851">
    <property type="entry name" value="PYRIDOXINE-5-PHOSPHATE OXIDASE"/>
    <property type="match status" value="1"/>
</dbReference>
<feature type="binding site" evidence="5">
    <location>
        <position position="125"/>
    </location>
    <ligand>
        <name>substrate</name>
    </ligand>
</feature>
<comment type="catalytic activity">
    <reaction evidence="5">
        <text>pyridoxamine 5'-phosphate + O2 + H2O = pyridoxal 5'-phosphate + H2O2 + NH4(+)</text>
        <dbReference type="Rhea" id="RHEA:15817"/>
        <dbReference type="ChEBI" id="CHEBI:15377"/>
        <dbReference type="ChEBI" id="CHEBI:15379"/>
        <dbReference type="ChEBI" id="CHEBI:16240"/>
        <dbReference type="ChEBI" id="CHEBI:28938"/>
        <dbReference type="ChEBI" id="CHEBI:58451"/>
        <dbReference type="ChEBI" id="CHEBI:597326"/>
        <dbReference type="EC" id="1.4.3.5"/>
    </reaction>
</comment>
<dbReference type="GO" id="GO:0004733">
    <property type="term" value="F:pyridoxamine phosphate oxidase activity"/>
    <property type="evidence" value="ECO:0007669"/>
    <property type="project" value="UniProtKB-UniRule"/>
</dbReference>
<feature type="binding site" evidence="5 6">
    <location>
        <begin position="142"/>
        <end position="143"/>
    </location>
    <ligand>
        <name>FMN</name>
        <dbReference type="ChEBI" id="CHEBI:58210"/>
    </ligand>
</feature>
<dbReference type="HAMAP" id="MF_01629">
    <property type="entry name" value="PdxH"/>
    <property type="match status" value="1"/>
</dbReference>
<feature type="binding site" evidence="5 6">
    <location>
        <position position="197"/>
    </location>
    <ligand>
        <name>FMN</name>
        <dbReference type="ChEBI" id="CHEBI:58210"/>
    </ligand>
</feature>
<keyword evidence="5" id="KW-0664">Pyridoxine biosynthesis</keyword>
<feature type="domain" description="Pyridoxine 5'-phosphate oxidase dimerisation C-terminal" evidence="8">
    <location>
        <begin position="174"/>
        <end position="214"/>
    </location>
</feature>
<dbReference type="InterPro" id="IPR011576">
    <property type="entry name" value="Pyridox_Oxase_N"/>
</dbReference>
<evidence type="ECO:0000256" key="4">
    <source>
        <dbReference type="ARBA" id="ARBA00023002"/>
    </source>
</evidence>
<dbReference type="NCBIfam" id="NF004231">
    <property type="entry name" value="PRK05679.1"/>
    <property type="match status" value="1"/>
</dbReference>
<dbReference type="InterPro" id="IPR019576">
    <property type="entry name" value="Pyridoxamine_oxidase_dimer_C"/>
</dbReference>
<evidence type="ECO:0000313" key="9">
    <source>
        <dbReference type="EMBL" id="TXG92259.1"/>
    </source>
</evidence>
<dbReference type="NCBIfam" id="TIGR00558">
    <property type="entry name" value="pdxH"/>
    <property type="match status" value="1"/>
</dbReference>
<evidence type="ECO:0000259" key="8">
    <source>
        <dbReference type="Pfam" id="PF10590"/>
    </source>
</evidence>
<comment type="function">
    <text evidence="5">Catalyzes the oxidation of either pyridoxine 5'-phosphate (PNP) or pyridoxamine 5'-phosphate (PMP) into pyridoxal 5'-phosphate (PLP).</text>
</comment>
<reference evidence="9 10" key="1">
    <citation type="submission" date="2018-07" db="EMBL/GenBank/DDBJ databases">
        <title>Genome sequence of Rhodococcus rhodnii ATCC 35071 from Rhodnius prolixus.</title>
        <authorList>
            <person name="Patel V."/>
            <person name="Vogel K.J."/>
        </authorList>
    </citation>
    <scope>NUCLEOTIDE SEQUENCE [LARGE SCALE GENOMIC DNA]</scope>
    <source>
        <strain evidence="9 10">ATCC 35071</strain>
    </source>
</reference>
<dbReference type="UniPathway" id="UPA01068">
    <property type="reaction ID" value="UER00304"/>
</dbReference>
<feature type="domain" description="Pyridoxamine 5'-phosphate oxidase N-terminal" evidence="7">
    <location>
        <begin position="36"/>
        <end position="149"/>
    </location>
</feature>
<feature type="binding site" evidence="5 6">
    <location>
        <position position="187"/>
    </location>
    <ligand>
        <name>FMN</name>
        <dbReference type="ChEBI" id="CHEBI:58210"/>
    </ligand>
</feature>
<comment type="caution">
    <text evidence="9">The sequence shown here is derived from an EMBL/GenBank/DDBJ whole genome shotgun (WGS) entry which is preliminary data.</text>
</comment>
<evidence type="ECO:0000256" key="2">
    <source>
        <dbReference type="ARBA" id="ARBA00022630"/>
    </source>
</evidence>
<gene>
    <name evidence="5 9" type="primary">pdxH</name>
    <name evidence="9" type="ORF">DW322_00395</name>
</gene>
<comment type="subunit">
    <text evidence="5">Homodimer.</text>
</comment>
<comment type="catalytic activity">
    <reaction evidence="5">
        <text>pyridoxine 5'-phosphate + O2 = pyridoxal 5'-phosphate + H2O2</text>
        <dbReference type="Rhea" id="RHEA:15149"/>
        <dbReference type="ChEBI" id="CHEBI:15379"/>
        <dbReference type="ChEBI" id="CHEBI:16240"/>
        <dbReference type="ChEBI" id="CHEBI:58589"/>
        <dbReference type="ChEBI" id="CHEBI:597326"/>
        <dbReference type="EC" id="1.4.3.5"/>
    </reaction>
</comment>
<feature type="binding site" evidence="5">
    <location>
        <position position="129"/>
    </location>
    <ligand>
        <name>substrate</name>
    </ligand>
</feature>
<evidence type="ECO:0000256" key="3">
    <source>
        <dbReference type="ARBA" id="ARBA00022643"/>
    </source>
</evidence>
<dbReference type="Pfam" id="PF10590">
    <property type="entry name" value="PNP_phzG_C"/>
    <property type="match status" value="1"/>
</dbReference>
<evidence type="ECO:0000313" key="10">
    <source>
        <dbReference type="Proteomes" id="UP000471120"/>
    </source>
</evidence>
<feature type="binding site" evidence="5">
    <location>
        <position position="68"/>
    </location>
    <ligand>
        <name>substrate</name>
    </ligand>
</feature>
<comment type="caution">
    <text evidence="5">Lacks conserved residue(s) required for the propagation of feature annotation.</text>
</comment>
<dbReference type="EMBL" id="QRCM01000001">
    <property type="protein sequence ID" value="TXG92259.1"/>
    <property type="molecule type" value="Genomic_DNA"/>
</dbReference>
<comment type="pathway">
    <text evidence="5">Cofactor metabolism; pyridoxal 5'-phosphate salvage; pyridoxal 5'-phosphate from pyridoxine 5'-phosphate: step 1/1.</text>
</comment>
<dbReference type="PANTHER" id="PTHR10851:SF0">
    <property type="entry name" value="PYRIDOXINE-5'-PHOSPHATE OXIDASE"/>
    <property type="match status" value="1"/>
</dbReference>
<feature type="binding site" evidence="5 6">
    <location>
        <begin position="78"/>
        <end position="79"/>
    </location>
    <ligand>
        <name>FMN</name>
        <dbReference type="ChEBI" id="CHEBI:58210"/>
    </ligand>
</feature>
<dbReference type="GO" id="GO:0008615">
    <property type="term" value="P:pyridoxine biosynthetic process"/>
    <property type="evidence" value="ECO:0007669"/>
    <property type="project" value="UniProtKB-UniRule"/>
</dbReference>
<dbReference type="GO" id="GO:0010181">
    <property type="term" value="F:FMN binding"/>
    <property type="evidence" value="ECO:0007669"/>
    <property type="project" value="UniProtKB-UniRule"/>
</dbReference>
<evidence type="ECO:0000256" key="1">
    <source>
        <dbReference type="ARBA" id="ARBA00007301"/>
    </source>
</evidence>
<dbReference type="EC" id="1.4.3.5" evidence="5"/>
<feature type="binding site" evidence="5 6">
    <location>
        <position position="85"/>
    </location>
    <ligand>
        <name>FMN</name>
        <dbReference type="ChEBI" id="CHEBI:58210"/>
    </ligand>
</feature>
<dbReference type="Proteomes" id="UP000471120">
    <property type="component" value="Unassembled WGS sequence"/>
</dbReference>
<evidence type="ECO:0000256" key="6">
    <source>
        <dbReference type="PIRSR" id="PIRSR000190-2"/>
    </source>
</evidence>
<dbReference type="InterPro" id="IPR012349">
    <property type="entry name" value="Split_barrel_FMN-bd"/>
</dbReference>
<dbReference type="PROSITE" id="PS01064">
    <property type="entry name" value="PYRIDOX_OXIDASE"/>
    <property type="match status" value="1"/>
</dbReference>
<comment type="similarity">
    <text evidence="1 5">Belongs to the pyridoxamine 5'-phosphate oxidase family.</text>
</comment>
<dbReference type="InterPro" id="IPR019740">
    <property type="entry name" value="Pyridox_Oxase_CS"/>
</dbReference>
<dbReference type="InterPro" id="IPR000659">
    <property type="entry name" value="Pyridox_Oxase"/>
</dbReference>
<proteinExistence type="inferred from homology"/>
<keyword evidence="2 5" id="KW-0285">Flavoprotein</keyword>
<feature type="binding site" evidence="5 6">
    <location>
        <begin position="63"/>
        <end position="68"/>
    </location>
    <ligand>
        <name>FMN</name>
        <dbReference type="ChEBI" id="CHEBI:58210"/>
    </ligand>
</feature>
<evidence type="ECO:0000256" key="5">
    <source>
        <dbReference type="HAMAP-Rule" id="MF_01629"/>
    </source>
</evidence>